<dbReference type="GO" id="GO:0050660">
    <property type="term" value="F:flavin adenine dinucleotide binding"/>
    <property type="evidence" value="ECO:0007669"/>
    <property type="project" value="InterPro"/>
</dbReference>
<dbReference type="Pfam" id="PF02771">
    <property type="entry name" value="Acyl-CoA_dh_N"/>
    <property type="match status" value="1"/>
</dbReference>
<accession>A0A381WAH5</accession>
<protein>
    <recommendedName>
        <fullName evidence="1">Acyl-CoA dehydrogenase/oxidase N-terminal domain-containing protein</fullName>
    </recommendedName>
</protein>
<dbReference type="SUPFAM" id="SSF56645">
    <property type="entry name" value="Acyl-CoA dehydrogenase NM domain-like"/>
    <property type="match status" value="1"/>
</dbReference>
<feature type="non-terminal residue" evidence="2">
    <location>
        <position position="65"/>
    </location>
</feature>
<proteinExistence type="predicted"/>
<dbReference type="GO" id="GO:0016627">
    <property type="term" value="F:oxidoreductase activity, acting on the CH-CH group of donors"/>
    <property type="evidence" value="ECO:0007669"/>
    <property type="project" value="InterPro"/>
</dbReference>
<feature type="domain" description="Acyl-CoA dehydrogenase/oxidase N-terminal" evidence="1">
    <location>
        <begin position="3"/>
        <end position="65"/>
    </location>
</feature>
<name>A0A381WAH5_9ZZZZ</name>
<dbReference type="InterPro" id="IPR009100">
    <property type="entry name" value="AcylCoA_DH/oxidase_NM_dom_sf"/>
</dbReference>
<dbReference type="Gene3D" id="1.10.540.10">
    <property type="entry name" value="Acyl-CoA dehydrogenase/oxidase, N-terminal domain"/>
    <property type="match status" value="1"/>
</dbReference>
<dbReference type="EMBL" id="UINC01011143">
    <property type="protein sequence ID" value="SVA49301.1"/>
    <property type="molecule type" value="Genomic_DNA"/>
</dbReference>
<evidence type="ECO:0000259" key="1">
    <source>
        <dbReference type="Pfam" id="PF02771"/>
    </source>
</evidence>
<dbReference type="InterPro" id="IPR037069">
    <property type="entry name" value="AcylCoA_DH/ox_N_sf"/>
</dbReference>
<dbReference type="AlphaFoldDB" id="A0A381WAH5"/>
<organism evidence="2">
    <name type="scientific">marine metagenome</name>
    <dbReference type="NCBI Taxonomy" id="408172"/>
    <lineage>
        <taxon>unclassified sequences</taxon>
        <taxon>metagenomes</taxon>
        <taxon>ecological metagenomes</taxon>
    </lineage>
</organism>
<sequence length="65" mass="7494">MKDELRDAIRKLCKRYPDKYWQNLDRERAYPDKFVGELTDAGYLACMIPEEFGGPGLGIREAAVI</sequence>
<evidence type="ECO:0000313" key="2">
    <source>
        <dbReference type="EMBL" id="SVA49301.1"/>
    </source>
</evidence>
<gene>
    <name evidence="2" type="ORF">METZ01_LOCUS102155</name>
</gene>
<dbReference type="InterPro" id="IPR013786">
    <property type="entry name" value="AcylCoA_DH/ox_N"/>
</dbReference>
<reference evidence="2" key="1">
    <citation type="submission" date="2018-05" db="EMBL/GenBank/DDBJ databases">
        <authorList>
            <person name="Lanie J.A."/>
            <person name="Ng W.-L."/>
            <person name="Kazmierczak K.M."/>
            <person name="Andrzejewski T.M."/>
            <person name="Davidsen T.M."/>
            <person name="Wayne K.J."/>
            <person name="Tettelin H."/>
            <person name="Glass J.I."/>
            <person name="Rusch D."/>
            <person name="Podicherti R."/>
            <person name="Tsui H.-C.T."/>
            <person name="Winkler M.E."/>
        </authorList>
    </citation>
    <scope>NUCLEOTIDE SEQUENCE</scope>
</reference>